<evidence type="ECO:0000313" key="6">
    <source>
        <dbReference type="Proteomes" id="UP000000517"/>
    </source>
</evidence>
<feature type="domain" description="PNPLA" evidence="3">
    <location>
        <begin position="60"/>
        <end position="115"/>
    </location>
</feature>
<feature type="signal peptide" evidence="2">
    <location>
        <begin position="1"/>
        <end position="29"/>
    </location>
</feature>
<reference evidence="6" key="2">
    <citation type="submission" date="2010-08" db="EMBL/GenBank/DDBJ databases">
        <title>Complete sequence of Fibrobacter succinogenes subsp. succinogenes S85.</title>
        <authorList>
            <person name="Durkin A.S."/>
            <person name="Nelson K.E."/>
            <person name="Morrison M."/>
            <person name="Forsberg C.W."/>
            <person name="Wilson D.B."/>
            <person name="Russell J.B."/>
            <person name="Cann I.K.O."/>
            <person name="Mackie R.I."/>
            <person name="White B.A."/>
        </authorList>
    </citation>
    <scope>NUCLEOTIDE SEQUENCE [LARGE SCALE GENOMIC DNA]</scope>
    <source>
        <strain evidence="6">ATCC 19169 / S85</strain>
    </source>
</reference>
<dbReference type="AlphaFoldDB" id="C9RPF6"/>
<accession>C9RPF6</accession>
<dbReference type="Proteomes" id="UP000000517">
    <property type="component" value="Chromosome"/>
</dbReference>
<dbReference type="STRING" id="59374.FSU_1462"/>
<dbReference type="InterPro" id="IPR002641">
    <property type="entry name" value="PNPLA_dom"/>
</dbReference>
<dbReference type="Gene3D" id="3.40.1090.10">
    <property type="entry name" value="Cytosolic phospholipase A2 catalytic domain"/>
    <property type="match status" value="1"/>
</dbReference>
<dbReference type="Proteomes" id="UP000001497">
    <property type="component" value="Chromosome"/>
</dbReference>
<evidence type="ECO:0000256" key="1">
    <source>
        <dbReference type="ARBA" id="ARBA00023098"/>
    </source>
</evidence>
<evidence type="ECO:0000256" key="2">
    <source>
        <dbReference type="SAM" id="SignalP"/>
    </source>
</evidence>
<dbReference type="EMBL" id="CP002158">
    <property type="protein sequence ID" value="ADL26876.1"/>
    <property type="molecule type" value="Genomic_DNA"/>
</dbReference>
<dbReference type="InterPro" id="IPR016035">
    <property type="entry name" value="Acyl_Trfase/lysoPLipase"/>
</dbReference>
<dbReference type="KEGG" id="fsu:Fisuc_1015"/>
<dbReference type="HOGENOM" id="CLU_369098_0_0_0"/>
<dbReference type="OrthoDB" id="9811673at2"/>
<dbReference type="eggNOG" id="COG1752">
    <property type="taxonomic scope" value="Bacteria"/>
</dbReference>
<sequence length="754" mass="84416">MFPTPHGWLKKTLLLAVAIAAVYVAPAQAAHSADETLLSAMQLVPDSLQAKKTKSVLYLGGGERSPWFHLGALYALEEYKIPVDSIVATSWGAWMGALWSLGVSIDDIQRLMMDPSIVEFVGANTIHDKTEHSGFDIPLSIEGIPTLRQRFSFYADSAGNVYRSMHALVPDTASIERSLSRLRFEESLYRQRGSYRIPFTLQTCDSVIENPSYADIVASLPLSGNEKSGELCPYLALPLVKNPQEAVLIVVPDPVRYDLDGNVETRQLKNNVLSKLGDVQGVFVRAHSIRDTSRKSMIQAGFSAVEGRLREIIPLVDGRREYTDKQKSEAWFAFNPVFDSLSSEHHSAVASYWSPEDTGFVAPSNFAYSITAKAPYDTISFNMQPEGDLLIDVGVHPTVDVAVGGFGSNVIGANAYGEVALNYVNQMEISFKLAGFYGTSSYGFRPRLELSNLINRRWKFSFGYDLMKLCFLKTFEKDNVPEENRIKFEKRNDLFLSAKYAIDKMQSVEVKFLFGSREFELAPSAIPEEDFFDDVVVNTSSNYETSPVTQSVHYSLLNGEDDPWFATKGYAANASLGMNLIGVGFHQRGPIHGIYTLDGRLSYSPARNASITMGMAMGFDAYRDGGSMAYPKNFDNPAMEDRYRLHVAATPWSGDWQDPELSTHGYAMLRLNGGVHRHGFGAWLSFAYVHDFEDKATAKLNSNKFVFEPALRYKYRSFTVYAGLNRVVDTETFGDLREFKNYRYFIRIGDYNLF</sequence>
<keyword evidence="7" id="KW-1185">Reference proteome</keyword>
<dbReference type="RefSeq" id="WP_014545754.1">
    <property type="nucleotide sequence ID" value="NC_013410.1"/>
</dbReference>
<gene>
    <name evidence="4" type="ordered locus">Fisuc_1015</name>
    <name evidence="5" type="ordered locus">FSU_1462</name>
</gene>
<keyword evidence="1" id="KW-0443">Lipid metabolism</keyword>
<dbReference type="Pfam" id="PF01734">
    <property type="entry name" value="Patatin"/>
    <property type="match status" value="1"/>
</dbReference>
<proteinExistence type="predicted"/>
<protein>
    <submittedName>
        <fullName evidence="5">Conserved domain protein</fullName>
    </submittedName>
</protein>
<dbReference type="GO" id="GO:0006629">
    <property type="term" value="P:lipid metabolic process"/>
    <property type="evidence" value="ECO:0007669"/>
    <property type="project" value="UniProtKB-KW"/>
</dbReference>
<reference evidence="5" key="3">
    <citation type="submission" date="2010-08" db="EMBL/GenBank/DDBJ databases">
        <authorList>
            <person name="Durkin A.S."/>
            <person name="Nelson K.E."/>
            <person name="Morrison M."/>
            <person name="Forsberg C.W."/>
            <person name="Wilson D.B."/>
            <person name="Russell J.B."/>
            <person name="Cann I.K.O."/>
            <person name="Mackie R.I."/>
            <person name="White B.A."/>
        </authorList>
    </citation>
    <scope>NUCLEOTIDE SEQUENCE</scope>
    <source>
        <strain evidence="5">S85</strain>
    </source>
</reference>
<dbReference type="KEGG" id="fsc:FSU_1462"/>
<dbReference type="SUPFAM" id="SSF52151">
    <property type="entry name" value="FabD/lysophospholipase-like"/>
    <property type="match status" value="1"/>
</dbReference>
<keyword evidence="2" id="KW-0732">Signal</keyword>
<evidence type="ECO:0000313" key="5">
    <source>
        <dbReference type="EMBL" id="ADL26876.1"/>
    </source>
</evidence>
<reference evidence="4 7" key="1">
    <citation type="submission" date="2009-10" db="EMBL/GenBank/DDBJ databases">
        <title>Complete sequence of Fibrobacter succinogenes subsp. succinogenes S85.</title>
        <authorList>
            <consortium name="US DOE Joint Genome Institute"/>
            <person name="Lucas S."/>
            <person name="Copeland A."/>
            <person name="Lapidus A."/>
            <person name="Glavina del Rio T."/>
            <person name="Tice H."/>
            <person name="Bruce D."/>
            <person name="Goodwin L."/>
            <person name="Pitluck S."/>
            <person name="Chertkov O."/>
            <person name="Detter J.C."/>
            <person name="Han C."/>
            <person name="Tapia R."/>
            <person name="Larimer F."/>
            <person name="Land M."/>
            <person name="Hauser L."/>
            <person name="Kyrpides N."/>
            <person name="Mikhailova N."/>
            <person name="Weimer P.J."/>
            <person name="Stevenson D.M."/>
            <person name="Boyum J."/>
            <person name="Brumm P.I."/>
            <person name="Mead D."/>
        </authorList>
    </citation>
    <scope>NUCLEOTIDE SEQUENCE [LARGE SCALE GENOMIC DNA]</scope>
    <source>
        <strain evidence="7">ATCC 19169 / S85</strain>
        <strain evidence="4">S85</strain>
    </source>
</reference>
<name>C9RPF6_FIBSS</name>
<evidence type="ECO:0000259" key="3">
    <source>
        <dbReference type="Pfam" id="PF01734"/>
    </source>
</evidence>
<organism evidence="5 6">
    <name type="scientific">Fibrobacter succinogenes (strain ATCC 19169 / S85)</name>
    <dbReference type="NCBI Taxonomy" id="59374"/>
    <lineage>
        <taxon>Bacteria</taxon>
        <taxon>Pseudomonadati</taxon>
        <taxon>Fibrobacterota</taxon>
        <taxon>Fibrobacteria</taxon>
        <taxon>Fibrobacterales</taxon>
        <taxon>Fibrobacteraceae</taxon>
        <taxon>Fibrobacter</taxon>
    </lineage>
</organism>
<feature type="chain" id="PRO_5003000325" evidence="2">
    <location>
        <begin position="30"/>
        <end position="754"/>
    </location>
</feature>
<evidence type="ECO:0000313" key="4">
    <source>
        <dbReference type="EMBL" id="ACX74620.1"/>
    </source>
</evidence>
<dbReference type="EMBL" id="CP001792">
    <property type="protein sequence ID" value="ACX74620.1"/>
    <property type="molecule type" value="Genomic_DNA"/>
</dbReference>
<evidence type="ECO:0000313" key="7">
    <source>
        <dbReference type="Proteomes" id="UP000001497"/>
    </source>
</evidence>